<dbReference type="EMBL" id="JANCYU010000061">
    <property type="protein sequence ID" value="KAK4528213.1"/>
    <property type="molecule type" value="Genomic_DNA"/>
</dbReference>
<feature type="binding site" evidence="6">
    <location>
        <position position="367"/>
    </location>
    <ligand>
        <name>Zn(2+)</name>
        <dbReference type="ChEBI" id="CHEBI:29105"/>
    </ligand>
</feature>
<keyword evidence="3 6" id="KW-0479">Metal-binding</keyword>
<dbReference type="InterPro" id="IPR029035">
    <property type="entry name" value="DHS-like_NAD/FAD-binding_dom"/>
</dbReference>
<feature type="domain" description="UBP-type" evidence="9">
    <location>
        <begin position="24"/>
        <end position="131"/>
    </location>
</feature>
<feature type="active site" description="Proton acceptor" evidence="6">
    <location>
        <position position="335"/>
    </location>
</feature>
<proteinExistence type="predicted"/>
<dbReference type="Gene3D" id="3.30.1600.10">
    <property type="entry name" value="SIR2/SIRT2 'Small Domain"/>
    <property type="match status" value="1"/>
</dbReference>
<evidence type="ECO:0000256" key="8">
    <source>
        <dbReference type="SAM" id="MobiDB-lite"/>
    </source>
</evidence>
<dbReference type="GO" id="GO:0008270">
    <property type="term" value="F:zinc ion binding"/>
    <property type="evidence" value="ECO:0007669"/>
    <property type="project" value="UniProtKB-KW"/>
</dbReference>
<keyword evidence="5" id="KW-0520">NAD</keyword>
<dbReference type="PANTHER" id="PTHR11085:SF6">
    <property type="entry name" value="NAD-DEPENDENT PROTEIN DEACETYLASE SIRTUIN-2"/>
    <property type="match status" value="1"/>
</dbReference>
<evidence type="ECO:0000256" key="4">
    <source>
        <dbReference type="ARBA" id="ARBA00022833"/>
    </source>
</evidence>
<dbReference type="AlphaFoldDB" id="A0AAV9IL68"/>
<sequence>MWFLMLPGQAYPVDGGVFAVEPKYDCEHINHLTIDESLFSDEKLSGYFSSHCEKCEEERENWVCLSCARIMCSRYVNGHMKEHFMESDQQQHSVAISLLDLSLWCFICDSYVATLENSLVDRFHRIKFGESVPVGSNNNNNNEAGPSCLHREDSDDSGDQALIERLQTAFHLEEDQADISPSESHLPPASSSAKSDIMSQRNDKKSLQLDSIESLASALKQGIFSNIVVLIGAGISTAAGIPDFRTPKTGLYDNLDKYSLPHPTAVFDIEFFRRNPQPFYKVAKELMPISPEPTFAHRFLSVLNEKGMLRRIYSQNVDGLELAAGVAPSRLVQAHGSMASAHCIDCHAEIAIDKVKQAIQNDQIPVCENCTGVVKPDIVFFGEGLKERFFTLSIDDLRCADLLLIIGTSLVVMPVASLPAMVHDQVPRVLINMEPSGDIGTRPNDLLLLGDCQETIKRLASLCGWQDEIQRQKL</sequence>
<dbReference type="InterPro" id="IPR013083">
    <property type="entry name" value="Znf_RING/FYVE/PHD"/>
</dbReference>
<dbReference type="InterPro" id="IPR050134">
    <property type="entry name" value="NAD-dep_sirtuin_deacylases"/>
</dbReference>
<dbReference type="InterPro" id="IPR026590">
    <property type="entry name" value="Ssirtuin_cat_dom"/>
</dbReference>
<feature type="binding site" evidence="6">
    <location>
        <position position="346"/>
    </location>
    <ligand>
        <name>Zn(2+)</name>
        <dbReference type="ChEBI" id="CHEBI:29105"/>
    </ligand>
</feature>
<feature type="compositionally biased region" description="Polar residues" evidence="8">
    <location>
        <begin position="179"/>
        <end position="200"/>
    </location>
</feature>
<dbReference type="InterPro" id="IPR003000">
    <property type="entry name" value="Sirtuin"/>
</dbReference>
<dbReference type="InterPro" id="IPR001607">
    <property type="entry name" value="Znf_UBP"/>
</dbReference>
<keyword evidence="2" id="KW-0808">Transferase</keyword>
<feature type="binding site" evidence="6">
    <location>
        <position position="370"/>
    </location>
    <ligand>
        <name>Zn(2+)</name>
        <dbReference type="ChEBI" id="CHEBI:29105"/>
    </ligand>
</feature>
<evidence type="ECO:0000313" key="11">
    <source>
        <dbReference type="EMBL" id="KAK4528213.1"/>
    </source>
</evidence>
<evidence type="ECO:0000259" key="9">
    <source>
        <dbReference type="PROSITE" id="PS50271"/>
    </source>
</evidence>
<comment type="caution">
    <text evidence="11">The sequence shown here is derived from an EMBL/GenBank/DDBJ whole genome shotgun (WGS) entry which is preliminary data.</text>
</comment>
<dbReference type="SMART" id="SM00290">
    <property type="entry name" value="ZnF_UBP"/>
    <property type="match status" value="1"/>
</dbReference>
<evidence type="ECO:0000256" key="5">
    <source>
        <dbReference type="ARBA" id="ARBA00023027"/>
    </source>
</evidence>
<dbReference type="PROSITE" id="PS50271">
    <property type="entry name" value="ZF_UBP"/>
    <property type="match status" value="1"/>
</dbReference>
<evidence type="ECO:0000256" key="1">
    <source>
        <dbReference type="ARBA" id="ARBA00001947"/>
    </source>
</evidence>
<evidence type="ECO:0000256" key="7">
    <source>
        <dbReference type="PROSITE-ProRule" id="PRU00502"/>
    </source>
</evidence>
<dbReference type="GO" id="GO:0070403">
    <property type="term" value="F:NAD+ binding"/>
    <property type="evidence" value="ECO:0007669"/>
    <property type="project" value="InterPro"/>
</dbReference>
<name>A0AAV9IL68_9RHOD</name>
<dbReference type="Proteomes" id="UP001300502">
    <property type="component" value="Unassembled WGS sequence"/>
</dbReference>
<feature type="domain" description="Deacetylase sirtuin-type" evidence="10">
    <location>
        <begin position="205"/>
        <end position="466"/>
    </location>
</feature>
<dbReference type="InterPro" id="IPR026591">
    <property type="entry name" value="Sirtuin_cat_small_dom_sf"/>
</dbReference>
<dbReference type="PROSITE" id="PS50305">
    <property type="entry name" value="SIRTUIN"/>
    <property type="match status" value="1"/>
</dbReference>
<dbReference type="SUPFAM" id="SSF52467">
    <property type="entry name" value="DHS-like NAD/FAD-binding domain"/>
    <property type="match status" value="1"/>
</dbReference>
<dbReference type="SUPFAM" id="SSF57850">
    <property type="entry name" value="RING/U-box"/>
    <property type="match status" value="1"/>
</dbReference>
<evidence type="ECO:0000256" key="3">
    <source>
        <dbReference type="ARBA" id="ARBA00022723"/>
    </source>
</evidence>
<keyword evidence="4 6" id="KW-0862">Zinc</keyword>
<organism evidence="11 12">
    <name type="scientific">Galdieria yellowstonensis</name>
    <dbReference type="NCBI Taxonomy" id="3028027"/>
    <lineage>
        <taxon>Eukaryota</taxon>
        <taxon>Rhodophyta</taxon>
        <taxon>Bangiophyceae</taxon>
        <taxon>Galdieriales</taxon>
        <taxon>Galdieriaceae</taxon>
        <taxon>Galdieria</taxon>
    </lineage>
</organism>
<evidence type="ECO:0000259" key="10">
    <source>
        <dbReference type="PROSITE" id="PS50305"/>
    </source>
</evidence>
<keyword evidence="12" id="KW-1185">Reference proteome</keyword>
<dbReference type="Gene3D" id="3.30.40.10">
    <property type="entry name" value="Zinc/RING finger domain, C3HC4 (zinc finger)"/>
    <property type="match status" value="1"/>
</dbReference>
<evidence type="ECO:0000313" key="12">
    <source>
        <dbReference type="Proteomes" id="UP001300502"/>
    </source>
</evidence>
<dbReference type="GO" id="GO:0005634">
    <property type="term" value="C:nucleus"/>
    <property type="evidence" value="ECO:0007669"/>
    <property type="project" value="TreeGrafter"/>
</dbReference>
<evidence type="ECO:0000256" key="6">
    <source>
        <dbReference type="PROSITE-ProRule" id="PRU00236"/>
    </source>
</evidence>
<feature type="binding site" evidence="6">
    <location>
        <position position="343"/>
    </location>
    <ligand>
        <name>Zn(2+)</name>
        <dbReference type="ChEBI" id="CHEBI:29105"/>
    </ligand>
</feature>
<dbReference type="PANTHER" id="PTHR11085">
    <property type="entry name" value="NAD-DEPENDENT PROTEIN DEACYLASE SIRTUIN-5, MITOCHONDRIAL-RELATED"/>
    <property type="match status" value="1"/>
</dbReference>
<reference evidence="11 12" key="1">
    <citation type="submission" date="2022-07" db="EMBL/GenBank/DDBJ databases">
        <title>Genome-wide signatures of adaptation to extreme environments.</title>
        <authorList>
            <person name="Cho C.H."/>
            <person name="Yoon H.S."/>
        </authorList>
    </citation>
    <scope>NUCLEOTIDE SEQUENCE [LARGE SCALE GENOMIC DNA]</scope>
    <source>
        <strain evidence="11 12">108.79 E11</strain>
    </source>
</reference>
<comment type="cofactor">
    <cofactor evidence="1">
        <name>Zn(2+)</name>
        <dbReference type="ChEBI" id="CHEBI:29105"/>
    </cofactor>
</comment>
<dbReference type="GO" id="GO:0017136">
    <property type="term" value="F:histone deacetylase activity, NAD-dependent"/>
    <property type="evidence" value="ECO:0007669"/>
    <property type="project" value="TreeGrafter"/>
</dbReference>
<protein>
    <submittedName>
        <fullName evidence="11">Uncharacterized protein</fullName>
    </submittedName>
</protein>
<evidence type="ECO:0000256" key="2">
    <source>
        <dbReference type="ARBA" id="ARBA00022679"/>
    </source>
</evidence>
<accession>A0AAV9IL68</accession>
<keyword evidence="7" id="KW-0863">Zinc-finger</keyword>
<gene>
    <name evidence="11" type="ORF">GAYE_SCF53G6148</name>
</gene>
<feature type="region of interest" description="Disordered" evidence="8">
    <location>
        <begin position="134"/>
        <end position="156"/>
    </location>
</feature>
<feature type="region of interest" description="Disordered" evidence="8">
    <location>
        <begin position="177"/>
        <end position="200"/>
    </location>
</feature>
<dbReference type="Pfam" id="PF02148">
    <property type="entry name" value="zf-UBP"/>
    <property type="match status" value="1"/>
</dbReference>
<dbReference type="Pfam" id="PF02146">
    <property type="entry name" value="SIR2"/>
    <property type="match status" value="1"/>
</dbReference>
<dbReference type="Gene3D" id="3.40.50.1220">
    <property type="entry name" value="TPP-binding domain"/>
    <property type="match status" value="1"/>
</dbReference>